<name>A0A0D7CKU8_9ACTN</name>
<gene>
    <name evidence="3" type="ORF">SNA_17525</name>
</gene>
<organism evidence="3 4">
    <name type="scientific">Streptomyces natalensis ATCC 27448</name>
    <dbReference type="NCBI Taxonomy" id="1240678"/>
    <lineage>
        <taxon>Bacteria</taxon>
        <taxon>Bacillati</taxon>
        <taxon>Actinomycetota</taxon>
        <taxon>Actinomycetes</taxon>
        <taxon>Kitasatosporales</taxon>
        <taxon>Streptomycetaceae</taxon>
        <taxon>Streptomyces</taxon>
    </lineage>
</organism>
<feature type="domain" description="Histidine kinase/HSP90-like ATPase" evidence="2">
    <location>
        <begin position="6"/>
        <end position="117"/>
    </location>
</feature>
<accession>A0A0D7CKU8</accession>
<evidence type="ECO:0000256" key="1">
    <source>
        <dbReference type="ARBA" id="ARBA00022527"/>
    </source>
</evidence>
<evidence type="ECO:0000259" key="2">
    <source>
        <dbReference type="Pfam" id="PF13581"/>
    </source>
</evidence>
<comment type="caution">
    <text evidence="3">The sequence shown here is derived from an EMBL/GenBank/DDBJ whole genome shotgun (WGS) entry which is preliminary data.</text>
</comment>
<evidence type="ECO:0000313" key="3">
    <source>
        <dbReference type="EMBL" id="KIZ16803.1"/>
    </source>
</evidence>
<dbReference type="GO" id="GO:0004674">
    <property type="term" value="F:protein serine/threonine kinase activity"/>
    <property type="evidence" value="ECO:0007669"/>
    <property type="project" value="UniProtKB-KW"/>
</dbReference>
<dbReference type="PANTHER" id="PTHR35526:SF3">
    <property type="entry name" value="ANTI-SIGMA-F FACTOR RSBW"/>
    <property type="match status" value="1"/>
</dbReference>
<dbReference type="InterPro" id="IPR003594">
    <property type="entry name" value="HATPase_dom"/>
</dbReference>
<keyword evidence="1" id="KW-0808">Transferase</keyword>
<sequence length="127" mass="13081">MTLESCPRAAARAREAAAEFLADLRPTAHREAADTVVLVVSELVTNSVRHAGGATCSLRLAVCGDAVMVSVTDGNSALPVGRNPDVDGEGGGFGWPMVRRLALATSVCVTPQGKTVHALLPCGTRCP</sequence>
<dbReference type="Proteomes" id="UP000032458">
    <property type="component" value="Unassembled WGS sequence"/>
</dbReference>
<dbReference type="PATRIC" id="fig|1240678.4.peg.3693"/>
<dbReference type="InterPro" id="IPR050267">
    <property type="entry name" value="Anti-sigma-factor_SerPK"/>
</dbReference>
<keyword evidence="1" id="KW-0723">Serine/threonine-protein kinase</keyword>
<dbReference type="PANTHER" id="PTHR35526">
    <property type="entry name" value="ANTI-SIGMA-F FACTOR RSBW-RELATED"/>
    <property type="match status" value="1"/>
</dbReference>
<dbReference type="Pfam" id="PF13581">
    <property type="entry name" value="HATPase_c_2"/>
    <property type="match status" value="1"/>
</dbReference>
<dbReference type="Gene3D" id="3.30.565.10">
    <property type="entry name" value="Histidine kinase-like ATPase, C-terminal domain"/>
    <property type="match status" value="1"/>
</dbReference>
<dbReference type="CDD" id="cd16936">
    <property type="entry name" value="HATPase_RsbW-like"/>
    <property type="match status" value="1"/>
</dbReference>
<keyword evidence="4" id="KW-1185">Reference proteome</keyword>
<dbReference type="AlphaFoldDB" id="A0A0D7CKU8"/>
<dbReference type="InterPro" id="IPR036890">
    <property type="entry name" value="HATPase_C_sf"/>
</dbReference>
<evidence type="ECO:0000313" key="4">
    <source>
        <dbReference type="Proteomes" id="UP000032458"/>
    </source>
</evidence>
<reference evidence="3 4" key="1">
    <citation type="submission" date="2014-09" db="EMBL/GenBank/DDBJ databases">
        <title>Draft genome sequence of Streptomyces natalensis ATCC 27448, producer of the antifungal pimaricin.</title>
        <authorList>
            <person name="Mendes M.V."/>
            <person name="Beites T."/>
            <person name="Pires S."/>
            <person name="Santos C.L."/>
            <person name="Moradas-Ferreira P."/>
        </authorList>
    </citation>
    <scope>NUCLEOTIDE SEQUENCE [LARGE SCALE GENOMIC DNA]</scope>
    <source>
        <strain evidence="3 4">ATCC 27448</strain>
    </source>
</reference>
<proteinExistence type="predicted"/>
<protein>
    <recommendedName>
        <fullName evidence="2">Histidine kinase/HSP90-like ATPase domain-containing protein</fullName>
    </recommendedName>
</protein>
<dbReference type="SUPFAM" id="SSF55874">
    <property type="entry name" value="ATPase domain of HSP90 chaperone/DNA topoisomerase II/histidine kinase"/>
    <property type="match status" value="1"/>
</dbReference>
<dbReference type="EMBL" id="JRKI01000026">
    <property type="protein sequence ID" value="KIZ16803.1"/>
    <property type="molecule type" value="Genomic_DNA"/>
</dbReference>
<keyword evidence="1" id="KW-0418">Kinase</keyword>